<dbReference type="CDD" id="cd00377">
    <property type="entry name" value="ICL_PEPM"/>
    <property type="match status" value="1"/>
</dbReference>
<dbReference type="SUPFAM" id="SSF51621">
    <property type="entry name" value="Phosphoenolpyruvate/pyruvate domain"/>
    <property type="match status" value="1"/>
</dbReference>
<dbReference type="InterPro" id="IPR040442">
    <property type="entry name" value="Pyrv_kinase-like_dom_sf"/>
</dbReference>
<organism evidence="1 2">
    <name type="scientific">Frondihabitans cladoniiphilus</name>
    <dbReference type="NCBI Taxonomy" id="715785"/>
    <lineage>
        <taxon>Bacteria</taxon>
        <taxon>Bacillati</taxon>
        <taxon>Actinomycetota</taxon>
        <taxon>Actinomycetes</taxon>
        <taxon>Micrococcales</taxon>
        <taxon>Microbacteriaceae</taxon>
        <taxon>Frondihabitans</taxon>
    </lineage>
</organism>
<gene>
    <name evidence="1" type="ORF">GCM10025780_07680</name>
</gene>
<evidence type="ECO:0000313" key="2">
    <source>
        <dbReference type="Proteomes" id="UP001501295"/>
    </source>
</evidence>
<dbReference type="PANTHER" id="PTHR42905">
    <property type="entry name" value="PHOSPHOENOLPYRUVATE CARBOXYLASE"/>
    <property type="match status" value="1"/>
</dbReference>
<dbReference type="EMBL" id="BAABLM010000001">
    <property type="protein sequence ID" value="GAA4667790.1"/>
    <property type="molecule type" value="Genomic_DNA"/>
</dbReference>
<accession>A0ABP8VPS5</accession>
<comment type="caution">
    <text evidence="1">The sequence shown here is derived from an EMBL/GenBank/DDBJ whole genome shotgun (WGS) entry which is preliminary data.</text>
</comment>
<dbReference type="InterPro" id="IPR015813">
    <property type="entry name" value="Pyrv/PenolPyrv_kinase-like_dom"/>
</dbReference>
<dbReference type="PANTHER" id="PTHR42905:SF5">
    <property type="entry name" value="CARBOXYVINYL-CARBOXYPHOSPHONATE PHOSPHORYLMUTASE, CHLOROPLASTIC"/>
    <property type="match status" value="1"/>
</dbReference>
<dbReference type="Gene3D" id="3.20.20.60">
    <property type="entry name" value="Phosphoenolpyruvate-binding domains"/>
    <property type="match status" value="1"/>
</dbReference>
<dbReference type="Proteomes" id="UP001501295">
    <property type="component" value="Unassembled WGS sequence"/>
</dbReference>
<reference evidence="2" key="1">
    <citation type="journal article" date="2019" name="Int. J. Syst. Evol. Microbiol.">
        <title>The Global Catalogue of Microorganisms (GCM) 10K type strain sequencing project: providing services to taxonomists for standard genome sequencing and annotation.</title>
        <authorList>
            <consortium name="The Broad Institute Genomics Platform"/>
            <consortium name="The Broad Institute Genome Sequencing Center for Infectious Disease"/>
            <person name="Wu L."/>
            <person name="Ma J."/>
        </authorList>
    </citation>
    <scope>NUCLEOTIDE SEQUENCE [LARGE SCALE GENOMIC DNA]</scope>
    <source>
        <strain evidence="2">JCM 18956</strain>
    </source>
</reference>
<keyword evidence="2" id="KW-1185">Reference proteome</keyword>
<evidence type="ECO:0008006" key="3">
    <source>
        <dbReference type="Google" id="ProtNLM"/>
    </source>
</evidence>
<protein>
    <recommendedName>
        <fullName evidence="3">Methylisocitrate lyase</fullName>
    </recommendedName>
</protein>
<dbReference type="Pfam" id="PF13714">
    <property type="entry name" value="PEP_mutase"/>
    <property type="match status" value="1"/>
</dbReference>
<evidence type="ECO:0000313" key="1">
    <source>
        <dbReference type="EMBL" id="GAA4667790.1"/>
    </source>
</evidence>
<name>A0ABP8VPS5_9MICO</name>
<sequence>MPDIGYIGLEDMADQARRLAPIAGVPLIVDGEGGWGNAIHVARAVQVLERAGAAATHIEDHDFGKHLTIKSSVIPTGQAVDKIKAAVDARDSEDFLIIGRTDSIGVEGPSAGVDRALAYQEAGADGLFIAGFLDADSWARLTSDARVPIYVPDFPRQSAADQAAQGADVVLYYGLAHIAAKAGMQQALEVLKAESSTQSIESRLSTAGFDEFLGIEKARVQARRFGLIDPDDDSMAEATRAFEAQK</sequence>
<proteinExistence type="predicted"/>
<dbReference type="InterPro" id="IPR039556">
    <property type="entry name" value="ICL/PEPM"/>
</dbReference>